<dbReference type="EMBL" id="JAUDFV010000138">
    <property type="protein sequence ID" value="KAL2725591.1"/>
    <property type="molecule type" value="Genomic_DNA"/>
</dbReference>
<name>A0ABD2AYA6_VESSQ</name>
<dbReference type="AlphaFoldDB" id="A0ABD2AYA6"/>
<accession>A0ABD2AYA6</accession>
<reference evidence="1 2" key="1">
    <citation type="journal article" date="2024" name="Ann. Entomol. Soc. Am.">
        <title>Genomic analyses of the southern and eastern yellowjacket wasps (Hymenoptera: Vespidae) reveal evolutionary signatures of social life.</title>
        <authorList>
            <person name="Catto M.A."/>
            <person name="Caine P.B."/>
            <person name="Orr S.E."/>
            <person name="Hunt B.G."/>
            <person name="Goodisman M.A.D."/>
        </authorList>
    </citation>
    <scope>NUCLEOTIDE SEQUENCE [LARGE SCALE GENOMIC DNA]</scope>
    <source>
        <strain evidence="1">233</strain>
        <tissue evidence="1">Head and thorax</tissue>
    </source>
</reference>
<comment type="caution">
    <text evidence="1">The sequence shown here is derived from an EMBL/GenBank/DDBJ whole genome shotgun (WGS) entry which is preliminary data.</text>
</comment>
<evidence type="ECO:0000313" key="2">
    <source>
        <dbReference type="Proteomes" id="UP001607302"/>
    </source>
</evidence>
<proteinExistence type="predicted"/>
<gene>
    <name evidence="1" type="ORF">V1478_008264</name>
</gene>
<evidence type="ECO:0000313" key="1">
    <source>
        <dbReference type="EMBL" id="KAL2725591.1"/>
    </source>
</evidence>
<keyword evidence="2" id="KW-1185">Reference proteome</keyword>
<protein>
    <submittedName>
        <fullName evidence="1">Uncharacterized protein</fullName>
    </submittedName>
</protein>
<sequence length="212" mass="24279">MFRSDYKTCRAEGNSLPYHGPLRVRVIGAHPPAGDGLVVSRRHPRHRTATTLAHECQVGSNDCKGCRGGAKSEQGSKAETAVSVFAEFLLDNILEMRGCCEEISDTERVRNDTNFDQREDKICYNGIANEDRFTIGWVGHQFDIHIVLLFDRSQLKRKNWKKPTMMKAKKEESKEKTTLPFLSRVGVCLLIEEKRGRRDRKTVKQRRRSEAM</sequence>
<feature type="non-terminal residue" evidence="1">
    <location>
        <position position="212"/>
    </location>
</feature>
<dbReference type="Proteomes" id="UP001607302">
    <property type="component" value="Unassembled WGS sequence"/>
</dbReference>
<organism evidence="1 2">
    <name type="scientific">Vespula squamosa</name>
    <name type="common">Southern yellow jacket</name>
    <name type="synonym">Wasp</name>
    <dbReference type="NCBI Taxonomy" id="30214"/>
    <lineage>
        <taxon>Eukaryota</taxon>
        <taxon>Metazoa</taxon>
        <taxon>Ecdysozoa</taxon>
        <taxon>Arthropoda</taxon>
        <taxon>Hexapoda</taxon>
        <taxon>Insecta</taxon>
        <taxon>Pterygota</taxon>
        <taxon>Neoptera</taxon>
        <taxon>Endopterygota</taxon>
        <taxon>Hymenoptera</taxon>
        <taxon>Apocrita</taxon>
        <taxon>Aculeata</taxon>
        <taxon>Vespoidea</taxon>
        <taxon>Vespidae</taxon>
        <taxon>Vespinae</taxon>
        <taxon>Vespula</taxon>
    </lineage>
</organism>